<dbReference type="RefSeq" id="WP_284305274.1">
    <property type="nucleotide sequence ID" value="NZ_BSUO01000001.1"/>
</dbReference>
<accession>A0ABQ6IYI8</accession>
<organism evidence="1 2">
    <name type="scientific">Mobilicoccus caccae</name>
    <dbReference type="NCBI Taxonomy" id="1859295"/>
    <lineage>
        <taxon>Bacteria</taxon>
        <taxon>Bacillati</taxon>
        <taxon>Actinomycetota</taxon>
        <taxon>Actinomycetes</taxon>
        <taxon>Micrococcales</taxon>
        <taxon>Dermatophilaceae</taxon>
        <taxon>Mobilicoccus</taxon>
    </lineage>
</organism>
<evidence type="ECO:0000313" key="2">
    <source>
        <dbReference type="Proteomes" id="UP001157126"/>
    </source>
</evidence>
<dbReference type="Pfam" id="PF04978">
    <property type="entry name" value="MST"/>
    <property type="match status" value="1"/>
</dbReference>
<proteinExistence type="predicted"/>
<evidence type="ECO:0008006" key="3">
    <source>
        <dbReference type="Google" id="ProtNLM"/>
    </source>
</evidence>
<dbReference type="EMBL" id="BSUO01000001">
    <property type="protein sequence ID" value="GMA41752.1"/>
    <property type="molecule type" value="Genomic_DNA"/>
</dbReference>
<reference evidence="2" key="1">
    <citation type="journal article" date="2019" name="Int. J. Syst. Evol. Microbiol.">
        <title>The Global Catalogue of Microorganisms (GCM) 10K type strain sequencing project: providing services to taxonomists for standard genome sequencing and annotation.</title>
        <authorList>
            <consortium name="The Broad Institute Genomics Platform"/>
            <consortium name="The Broad Institute Genome Sequencing Center for Infectious Disease"/>
            <person name="Wu L."/>
            <person name="Ma J."/>
        </authorList>
    </citation>
    <scope>NUCLEOTIDE SEQUENCE [LARGE SCALE GENOMIC DNA]</scope>
    <source>
        <strain evidence="2">NBRC 113072</strain>
    </source>
</reference>
<gene>
    <name evidence="1" type="ORF">GCM10025883_37970</name>
</gene>
<keyword evidence="2" id="KW-1185">Reference proteome</keyword>
<dbReference type="InterPro" id="IPR034660">
    <property type="entry name" value="DinB/YfiT-like"/>
</dbReference>
<dbReference type="InterPro" id="IPR007061">
    <property type="entry name" value="MST-like"/>
</dbReference>
<dbReference type="SUPFAM" id="SSF109854">
    <property type="entry name" value="DinB/YfiT-like putative metalloenzymes"/>
    <property type="match status" value="1"/>
</dbReference>
<dbReference type="Proteomes" id="UP001157126">
    <property type="component" value="Unassembled WGS sequence"/>
</dbReference>
<name>A0ABQ6IYI8_9MICO</name>
<protein>
    <recommendedName>
        <fullName evidence="3">DinB family protein</fullName>
    </recommendedName>
</protein>
<evidence type="ECO:0000313" key="1">
    <source>
        <dbReference type="EMBL" id="GMA41752.1"/>
    </source>
</evidence>
<comment type="caution">
    <text evidence="1">The sequence shown here is derived from an EMBL/GenBank/DDBJ whole genome shotgun (WGS) entry which is preliminary data.</text>
</comment>
<sequence length="185" mass="20410">MSERDDLIETLARHRGFLLQTAEGLTDEQARTSSTVSALSIASLLKHVADTEEQWMDFAVRGAEAFGDSTVYDADVDWEAVDAEAATNDGDWSDSDWEDTRFVLTDEETLEVLRARVAEVAAKTEAILREVDLDVTHPLPEAPWFDAGASWSARRVALHVIAEISQHSGHADIIREAVDGQRTMG</sequence>
<dbReference type="Gene3D" id="1.20.120.450">
    <property type="entry name" value="dinb family like domain"/>
    <property type="match status" value="1"/>
</dbReference>